<dbReference type="PANTHER" id="PTHR34138:SF1">
    <property type="entry name" value="CELL SHAPE-DETERMINING PROTEIN MREC"/>
    <property type="match status" value="1"/>
</dbReference>
<dbReference type="PATRIC" id="fig|1445510.3.peg.5228"/>
<evidence type="ECO:0000259" key="7">
    <source>
        <dbReference type="Pfam" id="PF04085"/>
    </source>
</evidence>
<dbReference type="STRING" id="1445510.YC6258_05266"/>
<dbReference type="PIRSF" id="PIRSF038471">
    <property type="entry name" value="MreC"/>
    <property type="match status" value="1"/>
</dbReference>
<comment type="similarity">
    <text evidence="1 5">Belongs to the MreC family.</text>
</comment>
<dbReference type="InterPro" id="IPR007221">
    <property type="entry name" value="MreC"/>
</dbReference>
<name>A0A0C5VSY5_9GAMM</name>
<dbReference type="InterPro" id="IPR042175">
    <property type="entry name" value="Cell/Rod_MreC_2"/>
</dbReference>
<proteinExistence type="inferred from homology"/>
<dbReference type="Proteomes" id="UP000032266">
    <property type="component" value="Chromosome"/>
</dbReference>
<dbReference type="Gene3D" id="2.40.10.350">
    <property type="entry name" value="Rod shape-determining protein MreC, domain 2"/>
    <property type="match status" value="1"/>
</dbReference>
<dbReference type="EMBL" id="CP007142">
    <property type="protein sequence ID" value="AJQ97296.1"/>
    <property type="molecule type" value="Genomic_DNA"/>
</dbReference>
<protein>
    <recommendedName>
        <fullName evidence="2 5">Cell shape-determining protein MreC</fullName>
    </recommendedName>
    <alternativeName>
        <fullName evidence="4 5">Cell shape protein MreC</fullName>
    </alternativeName>
</protein>
<dbReference type="AlphaFoldDB" id="A0A0C5VSY5"/>
<keyword evidence="3 5" id="KW-0133">Cell shape</keyword>
<dbReference type="GO" id="GO:0008360">
    <property type="term" value="P:regulation of cell shape"/>
    <property type="evidence" value="ECO:0007669"/>
    <property type="project" value="UniProtKB-KW"/>
</dbReference>
<reference evidence="8 9" key="1">
    <citation type="submission" date="2014-01" db="EMBL/GenBank/DDBJ databases">
        <title>Full genme sequencing of cellulolytic bacterium Gynuella sunshinyii YC6258T gen. nov., sp. nov.</title>
        <authorList>
            <person name="Khan H."/>
            <person name="Chung E.J."/>
            <person name="Chung Y.R."/>
        </authorList>
    </citation>
    <scope>NUCLEOTIDE SEQUENCE [LARGE SCALE GENOMIC DNA]</scope>
    <source>
        <strain evidence="8 9">YC6258</strain>
    </source>
</reference>
<dbReference type="InterPro" id="IPR055342">
    <property type="entry name" value="MreC_beta-barrel_core"/>
</dbReference>
<evidence type="ECO:0000256" key="3">
    <source>
        <dbReference type="ARBA" id="ARBA00022960"/>
    </source>
</evidence>
<evidence type="ECO:0000256" key="2">
    <source>
        <dbReference type="ARBA" id="ARBA00013855"/>
    </source>
</evidence>
<dbReference type="HOGENOM" id="CLU_042663_2_0_6"/>
<dbReference type="FunFam" id="2.40.10.350:FF:000002">
    <property type="entry name" value="Cell shape-determining protein MreC"/>
    <property type="match status" value="1"/>
</dbReference>
<dbReference type="NCBIfam" id="TIGR00219">
    <property type="entry name" value="mreC"/>
    <property type="match status" value="1"/>
</dbReference>
<evidence type="ECO:0000256" key="6">
    <source>
        <dbReference type="SAM" id="Coils"/>
    </source>
</evidence>
<sequence>MKSIFSHGPHLGYRFLFALLLSGMLMFADLRIPQTDKLKQILGYPLTPILWIANVPSEAVDWSSSTLASREKLMIENESLKAQVLMLQRKTQQLPIIQAENRRLRELVNASEQVSERILAAQLIGLDTDAFSHQVIINKGSEDGVFVGQPVLDATGLMGQVIQIDTYTSRVLLIADANHAVPVEVNRNGLRGVVSGTGDLSQLELIYVPDTADIQVGDLLVTSGLGGRFPQGYPVAVVDSVEHDPGEPFAIIKAKPSAHLNRSKHVLLVFNGDANHSDANQSSDSDATQ</sequence>
<dbReference type="InterPro" id="IPR042177">
    <property type="entry name" value="Cell/Rod_1"/>
</dbReference>
<evidence type="ECO:0000313" key="8">
    <source>
        <dbReference type="EMBL" id="AJQ97296.1"/>
    </source>
</evidence>
<evidence type="ECO:0000256" key="5">
    <source>
        <dbReference type="PIRNR" id="PIRNR038471"/>
    </source>
</evidence>
<feature type="domain" description="Rod shape-determining protein MreC beta-barrel core" evidence="7">
    <location>
        <begin position="124"/>
        <end position="269"/>
    </location>
</feature>
<comment type="function">
    <text evidence="5">Involved in formation and maintenance of cell shape.</text>
</comment>
<evidence type="ECO:0000256" key="4">
    <source>
        <dbReference type="ARBA" id="ARBA00032089"/>
    </source>
</evidence>
<dbReference type="Pfam" id="PF04085">
    <property type="entry name" value="MreC"/>
    <property type="match status" value="1"/>
</dbReference>
<feature type="coiled-coil region" evidence="6">
    <location>
        <begin position="70"/>
        <end position="117"/>
    </location>
</feature>
<dbReference type="KEGG" id="gsn:YC6258_05266"/>
<dbReference type="GO" id="GO:0005886">
    <property type="term" value="C:plasma membrane"/>
    <property type="evidence" value="ECO:0007669"/>
    <property type="project" value="TreeGrafter"/>
</dbReference>
<dbReference type="RefSeq" id="WP_245626986.1">
    <property type="nucleotide sequence ID" value="NZ_CP007142.1"/>
</dbReference>
<evidence type="ECO:0000313" key="9">
    <source>
        <dbReference type="Proteomes" id="UP000032266"/>
    </source>
</evidence>
<dbReference type="Gene3D" id="2.40.10.340">
    <property type="entry name" value="Rod shape-determining protein MreC, domain 1"/>
    <property type="match status" value="1"/>
</dbReference>
<organism evidence="8 9">
    <name type="scientific">Gynuella sunshinyii YC6258</name>
    <dbReference type="NCBI Taxonomy" id="1445510"/>
    <lineage>
        <taxon>Bacteria</taxon>
        <taxon>Pseudomonadati</taxon>
        <taxon>Pseudomonadota</taxon>
        <taxon>Gammaproteobacteria</taxon>
        <taxon>Oceanospirillales</taxon>
        <taxon>Saccharospirillaceae</taxon>
        <taxon>Gynuella</taxon>
    </lineage>
</organism>
<gene>
    <name evidence="8" type="ORF">YC6258_05266</name>
</gene>
<keyword evidence="6" id="KW-0175">Coiled coil</keyword>
<dbReference type="PANTHER" id="PTHR34138">
    <property type="entry name" value="CELL SHAPE-DETERMINING PROTEIN MREC"/>
    <property type="match status" value="1"/>
</dbReference>
<keyword evidence="9" id="KW-1185">Reference proteome</keyword>
<evidence type="ECO:0000256" key="1">
    <source>
        <dbReference type="ARBA" id="ARBA00009369"/>
    </source>
</evidence>
<accession>A0A0C5VSY5</accession>